<keyword evidence="1" id="KW-0808">Transferase</keyword>
<dbReference type="CDD" id="cd23802">
    <property type="entry name" value="UBCc_UBE2Q"/>
    <property type="match status" value="1"/>
</dbReference>
<dbReference type="CDD" id="cd23810">
    <property type="entry name" value="UBCc_BIRC6"/>
    <property type="match status" value="1"/>
</dbReference>
<dbReference type="STRING" id="361077.A0A151ZFA9"/>
<dbReference type="Pfam" id="PF00179">
    <property type="entry name" value="UQ_con"/>
    <property type="match status" value="1"/>
</dbReference>
<dbReference type="SUPFAM" id="SSF54495">
    <property type="entry name" value="UBC-like"/>
    <property type="match status" value="2"/>
</dbReference>
<evidence type="ECO:0000256" key="2">
    <source>
        <dbReference type="ARBA" id="ARBA00022786"/>
    </source>
</evidence>
<dbReference type="InParanoid" id="A0A151ZFA9"/>
<keyword evidence="6" id="KW-1185">Reference proteome</keyword>
<comment type="caution">
    <text evidence="5">The sequence shown here is derived from an EMBL/GenBank/DDBJ whole genome shotgun (WGS) entry which is preliminary data.</text>
</comment>
<evidence type="ECO:0000313" key="6">
    <source>
        <dbReference type="Proteomes" id="UP000076078"/>
    </source>
</evidence>
<accession>A0A151ZFA9</accession>
<feature type="region of interest" description="Disordered" evidence="3">
    <location>
        <begin position="573"/>
        <end position="592"/>
    </location>
</feature>
<dbReference type="InterPro" id="IPR016135">
    <property type="entry name" value="UBQ-conjugating_enzyme/RWD"/>
</dbReference>
<dbReference type="InterPro" id="IPR000608">
    <property type="entry name" value="UBC"/>
</dbReference>
<feature type="domain" description="UBC core" evidence="4">
    <location>
        <begin position="624"/>
        <end position="791"/>
    </location>
</feature>
<dbReference type="OrthoDB" id="1926878at2759"/>
<sequence>MAGNLEKVFEKWQSSQKEPDEYIWLQSSKNTVELLFRGHEININFPTDITDYKSYTLSSKDKANELWISKLNNEIASNVQSSFVDILNLALDFYKRRNDLVEKPKVVEKDEEDEEEEEQDDINEDEEDEVVEEYPDEDEEMDMDDEDDQFENDHFQEALQTLKLKKVWAKKDKEIRAKLGEKKKDQKVKSIFSSDAAFGVLTNDIFNIMQNVQSLGFSANPIDDNIYHWNVRIFGFQPDSKIYSQLQQIKKEYNYDYIEIQALFTEDLYPFYPPTIKVIRPRLQGFFLGRISHLELLKLENWNPVCDMKYVLNHLKEILEKFGQLDVNNPMNSLNNSAGSYSTLEHFLLRLEILSDTPPRANLKYGLESTIVKPKGNSSAITNPFVVQDNKTVVQPQYGYKDNKTYWAKGTGYGRGGQSGWNVDAFLAAQKERDNEIIGLLNAVESEVAKNSIPVDILEESCLVPFIESYCRDISLLDVERHADLWTSILKLMETMSSNENYFILFTQLSFQTKSLGDYIKDVSIEIELVMKRLDDATKKGLVLQNTILRVNNLIQSKLKKMNDEIRQLENQAKSISNSSNNNNTTKKQGASDEEMYIRTLKNLIFDACTLKGITKPGYTSTQARTLRIAQEQGTLIKSLPLNYESSVFARVDDKSIDIMQVLITGPKDTPYSGGCFLFNVVFSQTYPQAPPSVLIMTTGGGSVRFNPNLYNTGKVCLSLLGTWSGGAGENWNPQTSTLLQVLVSIQSLILVPEPFFNEPGYESQMGTPQGKQSSFAYNQNIRVATMEWAMVDMLKNPPEPFKEVVQTHFYYSREKLKNQCAEWVEESKSSKEYYAKILKAYNNLIIELDKLVPPAL</sequence>
<dbReference type="Proteomes" id="UP000076078">
    <property type="component" value="Unassembled WGS sequence"/>
</dbReference>
<dbReference type="GO" id="GO:0016740">
    <property type="term" value="F:transferase activity"/>
    <property type="evidence" value="ECO:0007669"/>
    <property type="project" value="UniProtKB-KW"/>
</dbReference>
<gene>
    <name evidence="5" type="ORF">DLAC_06648</name>
</gene>
<name>A0A151ZFA9_TIELA</name>
<evidence type="ECO:0000259" key="4">
    <source>
        <dbReference type="PROSITE" id="PS50127"/>
    </source>
</evidence>
<dbReference type="Gene3D" id="3.10.110.10">
    <property type="entry name" value="Ubiquitin Conjugating Enzyme"/>
    <property type="match status" value="2"/>
</dbReference>
<dbReference type="EMBL" id="LODT01000029">
    <property type="protein sequence ID" value="KYQ92653.1"/>
    <property type="molecule type" value="Genomic_DNA"/>
</dbReference>
<feature type="region of interest" description="Disordered" evidence="3">
    <location>
        <begin position="105"/>
        <end position="145"/>
    </location>
</feature>
<dbReference type="PROSITE" id="PS50127">
    <property type="entry name" value="UBC_2"/>
    <property type="match status" value="2"/>
</dbReference>
<dbReference type="PANTHER" id="PTHR46116">
    <property type="entry name" value="(E3-INDEPENDENT) E2 UBIQUITIN-CONJUGATING ENZYME"/>
    <property type="match status" value="1"/>
</dbReference>
<keyword evidence="2" id="KW-0833">Ubl conjugation pathway</keyword>
<dbReference type="SMART" id="SM00212">
    <property type="entry name" value="UBCc"/>
    <property type="match status" value="1"/>
</dbReference>
<dbReference type="FunCoup" id="A0A151ZFA9">
    <property type="interactions" value="56"/>
</dbReference>
<dbReference type="PANTHER" id="PTHR46116:SF39">
    <property type="entry name" value="BACULOVIRAL IAP REPEAT-CONTAINING PROTEIN 6"/>
    <property type="match status" value="1"/>
</dbReference>
<reference evidence="5 6" key="1">
    <citation type="submission" date="2015-12" db="EMBL/GenBank/DDBJ databases">
        <title>Dictyostelia acquired genes for synthesis and detection of signals that induce cell-type specialization by lateral gene transfer from prokaryotes.</title>
        <authorList>
            <person name="Gloeckner G."/>
            <person name="Schaap P."/>
        </authorList>
    </citation>
    <scope>NUCLEOTIDE SEQUENCE [LARGE SCALE GENOMIC DNA]</scope>
    <source>
        <strain evidence="5 6">TK</strain>
    </source>
</reference>
<evidence type="ECO:0000313" key="5">
    <source>
        <dbReference type="EMBL" id="KYQ92653.1"/>
    </source>
</evidence>
<dbReference type="OMA" id="LENWNPI"/>
<evidence type="ECO:0000256" key="1">
    <source>
        <dbReference type="ARBA" id="ARBA00022679"/>
    </source>
</evidence>
<evidence type="ECO:0000256" key="3">
    <source>
        <dbReference type="SAM" id="MobiDB-lite"/>
    </source>
</evidence>
<dbReference type="FunFam" id="3.10.110.10:FF:000159">
    <property type="entry name" value="Putative ubiquitin-conjugating enzyme E2 24"/>
    <property type="match status" value="1"/>
</dbReference>
<feature type="compositionally biased region" description="Acidic residues" evidence="3">
    <location>
        <begin position="109"/>
        <end position="145"/>
    </location>
</feature>
<organism evidence="5 6">
    <name type="scientific">Tieghemostelium lacteum</name>
    <name type="common">Slime mold</name>
    <name type="synonym">Dictyostelium lacteum</name>
    <dbReference type="NCBI Taxonomy" id="361077"/>
    <lineage>
        <taxon>Eukaryota</taxon>
        <taxon>Amoebozoa</taxon>
        <taxon>Evosea</taxon>
        <taxon>Eumycetozoa</taxon>
        <taxon>Dictyostelia</taxon>
        <taxon>Dictyosteliales</taxon>
        <taxon>Raperosteliaceae</taxon>
        <taxon>Tieghemostelium</taxon>
    </lineage>
</organism>
<feature type="domain" description="UBC core" evidence="4">
    <location>
        <begin position="196"/>
        <end position="362"/>
    </location>
</feature>
<protein>
    <submittedName>
        <fullName evidence="5">Baculoviral IAP repeat-containing protein</fullName>
    </submittedName>
</protein>
<proteinExistence type="predicted"/>
<dbReference type="AlphaFoldDB" id="A0A151ZFA9"/>